<dbReference type="Gene3D" id="3.30.2320.10">
    <property type="entry name" value="hypothetical protein PF0899 domain"/>
    <property type="match status" value="1"/>
</dbReference>
<evidence type="ECO:0000256" key="1">
    <source>
        <dbReference type="ARBA" id="ARBA00004328"/>
    </source>
</evidence>
<keyword evidence="4" id="KW-1185">Reference proteome</keyword>
<dbReference type="Pfam" id="PF05065">
    <property type="entry name" value="Phage_capsid"/>
    <property type="match status" value="1"/>
</dbReference>
<dbReference type="Gene3D" id="3.30.2400.10">
    <property type="entry name" value="Major capsid protein gp5"/>
    <property type="match status" value="1"/>
</dbReference>
<reference evidence="3 4" key="1">
    <citation type="submission" date="2018-10" db="EMBL/GenBank/DDBJ databases">
        <title>Genome sequencing of Arthrobacter oryzae TNB02.</title>
        <authorList>
            <person name="Cho Y.-J."/>
            <person name="Cho A."/>
            <person name="Kim O.-S."/>
        </authorList>
    </citation>
    <scope>NUCLEOTIDE SEQUENCE [LARGE SCALE GENOMIC DNA]</scope>
    <source>
        <strain evidence="3 4">TNB02</strain>
    </source>
</reference>
<dbReference type="NCBIfam" id="TIGR01554">
    <property type="entry name" value="major_cap_HK97"/>
    <property type="match status" value="1"/>
</dbReference>
<proteinExistence type="predicted"/>
<name>A0A3N0BSI3_9MICC</name>
<comment type="caution">
    <text evidence="3">The sequence shown here is derived from an EMBL/GenBank/DDBJ whole genome shotgun (WGS) entry which is preliminary data.</text>
</comment>
<dbReference type="InterPro" id="IPR054612">
    <property type="entry name" value="Phage_capsid-like_C"/>
</dbReference>
<dbReference type="OrthoDB" id="3233650at2"/>
<protein>
    <submittedName>
        <fullName evidence="3">Phage major capsid protein</fullName>
    </submittedName>
</protein>
<comment type="subcellular location">
    <subcellularLocation>
        <location evidence="1">Virion</location>
    </subcellularLocation>
</comment>
<feature type="domain" description="Phage capsid-like C-terminal" evidence="2">
    <location>
        <begin position="13"/>
        <end position="279"/>
    </location>
</feature>
<evidence type="ECO:0000259" key="2">
    <source>
        <dbReference type="Pfam" id="PF05065"/>
    </source>
</evidence>
<gene>
    <name evidence="3" type="ORF">D7003_15750</name>
</gene>
<evidence type="ECO:0000313" key="4">
    <source>
        <dbReference type="Proteomes" id="UP000273807"/>
    </source>
</evidence>
<dbReference type="Proteomes" id="UP000273807">
    <property type="component" value="Unassembled WGS sequence"/>
</dbReference>
<accession>A0A3N0BSI3</accession>
<organism evidence="3 4">
    <name type="scientific">Arthrobacter oryzae</name>
    <dbReference type="NCBI Taxonomy" id="409290"/>
    <lineage>
        <taxon>Bacteria</taxon>
        <taxon>Bacillati</taxon>
        <taxon>Actinomycetota</taxon>
        <taxon>Actinomycetes</taxon>
        <taxon>Micrococcales</taxon>
        <taxon>Micrococcaceae</taxon>
        <taxon>Arthrobacter</taxon>
    </lineage>
</organism>
<sequence>MTFLTSTAGASSILPPEFSSLITAPLEAQSVAFNPALATPVTTGSHEFHIPILKANAETIWVEETGELTPSEPTMGELTVVPSKTGGLVPVSREMANDSAPSSQEMIGKSLAADIVRNVDTAFLGNLASPAPKGLASLPEADADAWLNVAVVDTGAAITNLDPFNAALAACESADGNITGWLMHPTDALALANLKDATDSSKPLLENPRVIAGRPVIVSNKATPGVRWGLDAAAITTVLREDVEIAISDAPFFTSDRIAIRSTLRVGFGFHTPNRLVKMYDKV</sequence>
<dbReference type="SUPFAM" id="SSF56563">
    <property type="entry name" value="Major capsid protein gp5"/>
    <property type="match status" value="1"/>
</dbReference>
<dbReference type="EMBL" id="RBED01000126">
    <property type="protein sequence ID" value="RNL51581.1"/>
    <property type="molecule type" value="Genomic_DNA"/>
</dbReference>
<dbReference type="AlphaFoldDB" id="A0A3N0BSI3"/>
<evidence type="ECO:0000313" key="3">
    <source>
        <dbReference type="EMBL" id="RNL51581.1"/>
    </source>
</evidence>
<dbReference type="InterPro" id="IPR024455">
    <property type="entry name" value="Phage_capsid"/>
</dbReference>